<dbReference type="SUPFAM" id="SSF56784">
    <property type="entry name" value="HAD-like"/>
    <property type="match status" value="1"/>
</dbReference>
<comment type="caution">
    <text evidence="6">The sequence shown here is derived from an EMBL/GenBank/DDBJ whole genome shotgun (WGS) entry which is preliminary data.</text>
</comment>
<keyword evidence="7" id="KW-1185">Reference proteome</keyword>
<evidence type="ECO:0000256" key="4">
    <source>
        <dbReference type="ARBA" id="ARBA00031957"/>
    </source>
</evidence>
<keyword evidence="1" id="KW-0378">Hydrolase</keyword>
<dbReference type="InterPro" id="IPR003337">
    <property type="entry name" value="Trehalose_PPase"/>
</dbReference>
<comment type="function">
    <text evidence="2">Removes the phosphate from trehalose 6-phosphate to produce free trehalose.</text>
</comment>
<sequence>MGEDRLTPGPQQPDATPAGPPLSAPGDVDLAPLLGRGRLLVALDFDGVVAPLTDDPAHSTPLPATARAIAGLAALPDTTVGFISGRPLGVLKDLTDPPPQAVFIGSHGAEEDFGAEAPRASAGDGTSDDDGAPALTPAERAVLDTLDAAFARISAEAPAEGEGELRLERKPLGRTFHVRGTTGARRAFFVERVDALLADVPSARRIHGHEVIEYAVRKTTKGQGLARMIDRTGARAALYIGDDTTDEDAFALLHRVRAELPGLGVKVGPGATAADVRIPAPTDVSVLLARLLESRAPRVA</sequence>
<dbReference type="Pfam" id="PF02358">
    <property type="entry name" value="Trehalose_PPase"/>
    <property type="match status" value="1"/>
</dbReference>
<organism evidence="6 7">
    <name type="scientific">Brevibacterium samyangense</name>
    <dbReference type="NCBI Taxonomy" id="366888"/>
    <lineage>
        <taxon>Bacteria</taxon>
        <taxon>Bacillati</taxon>
        <taxon>Actinomycetota</taxon>
        <taxon>Actinomycetes</taxon>
        <taxon>Micrococcales</taxon>
        <taxon>Brevibacteriaceae</taxon>
        <taxon>Brevibacterium</taxon>
    </lineage>
</organism>
<evidence type="ECO:0000313" key="7">
    <source>
        <dbReference type="Proteomes" id="UP001500755"/>
    </source>
</evidence>
<dbReference type="PANTHER" id="PTHR43768">
    <property type="entry name" value="TREHALOSE 6-PHOSPHATE PHOSPHATASE"/>
    <property type="match status" value="1"/>
</dbReference>
<dbReference type="PANTHER" id="PTHR43768:SF3">
    <property type="entry name" value="TREHALOSE 6-PHOSPHATE PHOSPHATASE"/>
    <property type="match status" value="1"/>
</dbReference>
<dbReference type="InterPro" id="IPR044651">
    <property type="entry name" value="OTSB-like"/>
</dbReference>
<evidence type="ECO:0000313" key="6">
    <source>
        <dbReference type="EMBL" id="GAA1999933.1"/>
    </source>
</evidence>
<protein>
    <recommendedName>
        <fullName evidence="3">Trehalose-phosphate phosphatase</fullName>
    </recommendedName>
    <alternativeName>
        <fullName evidence="4">Trehalose-6-phosphate phosphatase</fullName>
    </alternativeName>
</protein>
<dbReference type="RefSeq" id="WP_344306597.1">
    <property type="nucleotide sequence ID" value="NZ_BAAANO010000005.1"/>
</dbReference>
<proteinExistence type="predicted"/>
<feature type="region of interest" description="Disordered" evidence="5">
    <location>
        <begin position="1"/>
        <end position="26"/>
    </location>
</feature>
<dbReference type="Gene3D" id="3.40.50.1000">
    <property type="entry name" value="HAD superfamily/HAD-like"/>
    <property type="match status" value="1"/>
</dbReference>
<name>A0ABN2T740_9MICO</name>
<dbReference type="EMBL" id="BAAANO010000005">
    <property type="protein sequence ID" value="GAA1999933.1"/>
    <property type="molecule type" value="Genomic_DNA"/>
</dbReference>
<dbReference type="InterPro" id="IPR036412">
    <property type="entry name" value="HAD-like_sf"/>
</dbReference>
<evidence type="ECO:0000256" key="5">
    <source>
        <dbReference type="SAM" id="MobiDB-lite"/>
    </source>
</evidence>
<dbReference type="Gene3D" id="3.30.70.1020">
    <property type="entry name" value="Trehalose-6-phosphate phosphatase related protein, domain 2"/>
    <property type="match status" value="1"/>
</dbReference>
<evidence type="ECO:0000256" key="2">
    <source>
        <dbReference type="ARBA" id="ARBA00024179"/>
    </source>
</evidence>
<reference evidence="6 7" key="1">
    <citation type="journal article" date="2019" name="Int. J. Syst. Evol. Microbiol.">
        <title>The Global Catalogue of Microorganisms (GCM) 10K type strain sequencing project: providing services to taxonomists for standard genome sequencing and annotation.</title>
        <authorList>
            <consortium name="The Broad Institute Genomics Platform"/>
            <consortium name="The Broad Institute Genome Sequencing Center for Infectious Disease"/>
            <person name="Wu L."/>
            <person name="Ma J."/>
        </authorList>
    </citation>
    <scope>NUCLEOTIDE SEQUENCE [LARGE SCALE GENOMIC DNA]</scope>
    <source>
        <strain evidence="6 7">JCM 14546</strain>
    </source>
</reference>
<gene>
    <name evidence="6" type="ORF">GCM10009755_04530</name>
</gene>
<dbReference type="Proteomes" id="UP001500755">
    <property type="component" value="Unassembled WGS sequence"/>
</dbReference>
<evidence type="ECO:0000256" key="3">
    <source>
        <dbReference type="ARBA" id="ARBA00024253"/>
    </source>
</evidence>
<evidence type="ECO:0000256" key="1">
    <source>
        <dbReference type="ARBA" id="ARBA00022801"/>
    </source>
</evidence>
<dbReference type="InterPro" id="IPR023214">
    <property type="entry name" value="HAD_sf"/>
</dbReference>
<accession>A0ABN2T740</accession>